<comment type="caution">
    <text evidence="2">The sequence shown here is derived from an EMBL/GenBank/DDBJ whole genome shotgun (WGS) entry which is preliminary data.</text>
</comment>
<sequence length="192" mass="20606">MTAKILVFAGSIRKGAFSGHMADAAEKELEKQGAKVTHLSLADYPLPMMNEDLEAEEGIPENAMKLGRLLAEHDGLMICSPEYNASIPPLLKNTIDWISRISKDGDKPLKPYAGLTVGLCSTSNGAFAGMRGLYHLRAVLMAVGTQVVTEQCSVSGAADAFHDDGTLKNERQAQMLSAVCKSLIKHSVHPGR</sequence>
<name>A0ABT3QID2_9HYPH</name>
<proteinExistence type="predicted"/>
<dbReference type="InterPro" id="IPR005025">
    <property type="entry name" value="FMN_Rdtase-like_dom"/>
</dbReference>
<evidence type="ECO:0000313" key="3">
    <source>
        <dbReference type="Proteomes" id="UP001301216"/>
    </source>
</evidence>
<keyword evidence="3" id="KW-1185">Reference proteome</keyword>
<reference evidence="2 3" key="1">
    <citation type="submission" date="2022-11" db="EMBL/GenBank/DDBJ databases">
        <title>Brucella sp. YY2X, whole genome shotgun sequencing project.</title>
        <authorList>
            <person name="Yang Y."/>
        </authorList>
    </citation>
    <scope>NUCLEOTIDE SEQUENCE [LARGE SCALE GENOMIC DNA]</scope>
    <source>
        <strain evidence="2 3">YY2X</strain>
    </source>
</reference>
<organism evidence="2 3">
    <name type="scientific">Ochrobactrum chromiisoli</name>
    <dbReference type="NCBI Taxonomy" id="2993941"/>
    <lineage>
        <taxon>Bacteria</taxon>
        <taxon>Pseudomonadati</taxon>
        <taxon>Pseudomonadota</taxon>
        <taxon>Alphaproteobacteria</taxon>
        <taxon>Hyphomicrobiales</taxon>
        <taxon>Brucellaceae</taxon>
        <taxon>Brucella/Ochrobactrum group</taxon>
        <taxon>Ochrobactrum</taxon>
    </lineage>
</organism>
<evidence type="ECO:0000313" key="2">
    <source>
        <dbReference type="EMBL" id="MCX2695366.1"/>
    </source>
</evidence>
<dbReference type="PANTHER" id="PTHR30543:SF21">
    <property type="entry name" value="NAD(P)H-DEPENDENT FMN REDUCTASE LOT6"/>
    <property type="match status" value="1"/>
</dbReference>
<dbReference type="Pfam" id="PF03358">
    <property type="entry name" value="FMN_red"/>
    <property type="match status" value="1"/>
</dbReference>
<protein>
    <submittedName>
        <fullName evidence="2">NAD(P)H-dependent oxidoreductase</fullName>
    </submittedName>
</protein>
<accession>A0ABT3QID2</accession>
<gene>
    <name evidence="2" type="ORF">OPR82_01075</name>
</gene>
<dbReference type="EMBL" id="JAPHAV010000001">
    <property type="protein sequence ID" value="MCX2695366.1"/>
    <property type="molecule type" value="Genomic_DNA"/>
</dbReference>
<dbReference type="Gene3D" id="3.40.50.360">
    <property type="match status" value="1"/>
</dbReference>
<dbReference type="InterPro" id="IPR029039">
    <property type="entry name" value="Flavoprotein-like_sf"/>
</dbReference>
<dbReference type="SUPFAM" id="SSF52218">
    <property type="entry name" value="Flavoproteins"/>
    <property type="match status" value="1"/>
</dbReference>
<feature type="domain" description="NADPH-dependent FMN reductase-like" evidence="1">
    <location>
        <begin position="4"/>
        <end position="157"/>
    </location>
</feature>
<evidence type="ECO:0000259" key="1">
    <source>
        <dbReference type="Pfam" id="PF03358"/>
    </source>
</evidence>
<dbReference type="Proteomes" id="UP001301216">
    <property type="component" value="Unassembled WGS sequence"/>
</dbReference>
<dbReference type="RefSeq" id="WP_265982507.1">
    <property type="nucleotide sequence ID" value="NZ_JAPHAV010000001.1"/>
</dbReference>
<dbReference type="InterPro" id="IPR050712">
    <property type="entry name" value="NAD(P)H-dep_reductase"/>
</dbReference>
<dbReference type="PANTHER" id="PTHR30543">
    <property type="entry name" value="CHROMATE REDUCTASE"/>
    <property type="match status" value="1"/>
</dbReference>